<accession>K9X8N6</accession>
<evidence type="ECO:0000313" key="2">
    <source>
        <dbReference type="Proteomes" id="UP000010475"/>
    </source>
</evidence>
<proteinExistence type="predicted"/>
<protein>
    <submittedName>
        <fullName evidence="1">Uncharacterized protein</fullName>
    </submittedName>
</protein>
<name>K9X8N6_9NOST</name>
<dbReference type="PATRIC" id="fig|56107.3.peg.7234"/>
<gene>
    <name evidence="1" type="ORF">Cylst_6731</name>
</gene>
<organism evidence="1 2">
    <name type="scientific">Cylindrospermum stagnale PCC 7417</name>
    <dbReference type="NCBI Taxonomy" id="56107"/>
    <lineage>
        <taxon>Bacteria</taxon>
        <taxon>Bacillati</taxon>
        <taxon>Cyanobacteriota</taxon>
        <taxon>Cyanophyceae</taxon>
        <taxon>Nostocales</taxon>
        <taxon>Nostocaceae</taxon>
        <taxon>Cylindrospermum</taxon>
    </lineage>
</organism>
<dbReference type="AlphaFoldDB" id="K9X8N6"/>
<dbReference type="Proteomes" id="UP000010475">
    <property type="component" value="Plasmid pCYLST.01"/>
</dbReference>
<geneLocation type="plasmid" evidence="1 2">
    <name>pCYLST.01</name>
</geneLocation>
<evidence type="ECO:0000313" key="1">
    <source>
        <dbReference type="EMBL" id="AFZ28469.1"/>
    </source>
</evidence>
<dbReference type="HOGENOM" id="CLU_3198827_0_0_3"/>
<keyword evidence="1" id="KW-0614">Plasmid</keyword>
<keyword evidence="2" id="KW-1185">Reference proteome</keyword>
<sequence length="45" mass="5120">MDMFASESPHILHLALTNEIRGYTNEVRLRGLTENQWFGTRAGGE</sequence>
<dbReference type="KEGG" id="csg:Cylst_6731"/>
<dbReference type="EMBL" id="CP003643">
    <property type="protein sequence ID" value="AFZ28469.1"/>
    <property type="molecule type" value="Genomic_DNA"/>
</dbReference>
<reference evidence="1 2" key="1">
    <citation type="submission" date="2012-06" db="EMBL/GenBank/DDBJ databases">
        <title>Noncontiguous Finished plasmid 1 of genome of Cylindrospermum stagnale PCC 7417.</title>
        <authorList>
            <consortium name="US DOE Joint Genome Institute"/>
            <person name="Gugger M."/>
            <person name="Coursin T."/>
            <person name="Rippka R."/>
            <person name="Tandeau De Marsac N."/>
            <person name="Huntemann M."/>
            <person name="Wei C.-L."/>
            <person name="Han J."/>
            <person name="Detter J.C."/>
            <person name="Han C."/>
            <person name="Tapia R."/>
            <person name="Davenport K."/>
            <person name="Daligault H."/>
            <person name="Erkkila T."/>
            <person name="Gu W."/>
            <person name="Munk A.C.C."/>
            <person name="Teshima H."/>
            <person name="Xu Y."/>
            <person name="Chain P."/>
            <person name="Chen A."/>
            <person name="Krypides N."/>
            <person name="Mavromatis K."/>
            <person name="Markowitz V."/>
            <person name="Szeto E."/>
            <person name="Ivanova N."/>
            <person name="Mikhailova N."/>
            <person name="Ovchinnikova G."/>
            <person name="Pagani I."/>
            <person name="Pati A."/>
            <person name="Goodwin L."/>
            <person name="Peters L."/>
            <person name="Pitluck S."/>
            <person name="Woyke T."/>
            <person name="Kerfeld C."/>
        </authorList>
    </citation>
    <scope>NUCLEOTIDE SEQUENCE [LARGE SCALE GENOMIC DNA]</scope>
    <source>
        <strain evidence="1 2">PCC 7417</strain>
        <plasmid evidence="2">Plasmid pCYLST.01</plasmid>
    </source>
</reference>